<evidence type="ECO:0000313" key="1">
    <source>
        <dbReference type="EMBL" id="HIX48503.1"/>
    </source>
</evidence>
<reference evidence="1" key="2">
    <citation type="submission" date="2021-04" db="EMBL/GenBank/DDBJ databases">
        <authorList>
            <person name="Gilroy R."/>
        </authorList>
    </citation>
    <scope>NUCLEOTIDE SEQUENCE</scope>
    <source>
        <strain evidence="1">ChiSjej5B23-15282</strain>
    </source>
</reference>
<proteinExistence type="predicted"/>
<name>A0A9D2ASP9_9FIRM</name>
<reference evidence="1" key="1">
    <citation type="journal article" date="2021" name="PeerJ">
        <title>Extensive microbial diversity within the chicken gut microbiome revealed by metagenomics and culture.</title>
        <authorList>
            <person name="Gilroy R."/>
            <person name="Ravi A."/>
            <person name="Getino M."/>
            <person name="Pursley I."/>
            <person name="Horton D.L."/>
            <person name="Alikhan N.F."/>
            <person name="Baker D."/>
            <person name="Gharbi K."/>
            <person name="Hall N."/>
            <person name="Watson M."/>
            <person name="Adriaenssens E.M."/>
            <person name="Foster-Nyarko E."/>
            <person name="Jarju S."/>
            <person name="Secka A."/>
            <person name="Antonio M."/>
            <person name="Oren A."/>
            <person name="Chaudhuri R.R."/>
            <person name="La Ragione R."/>
            <person name="Hildebrand F."/>
            <person name="Pallen M.J."/>
        </authorList>
    </citation>
    <scope>NUCLEOTIDE SEQUENCE</scope>
    <source>
        <strain evidence="1">ChiSjej5B23-15282</strain>
    </source>
</reference>
<dbReference type="AlphaFoldDB" id="A0A9D2ASP9"/>
<comment type="caution">
    <text evidence="1">The sequence shown here is derived from an EMBL/GenBank/DDBJ whole genome shotgun (WGS) entry which is preliminary data.</text>
</comment>
<sequence>MNNRDKILPAVVLFLTVTGFFLPVMTASLSDMKTGQETVAVRDEEREIPLAGGESVFDILGAAGKLKESVTLRSGDAMDEKSAETESAEILGMLARYGLAEQPGQGQWLITPVLVSDIEGREASRVFWDCVWYLGSRETDPYKIELYLDDESGYLMSFTVYPGRGHPGENPEATVESMKAFLNEYYPLSGETGFQYQETLSGNEFIFIVSEGGDSTYGFRFLIMENGQIVFNM</sequence>
<evidence type="ECO:0000313" key="2">
    <source>
        <dbReference type="Proteomes" id="UP000824243"/>
    </source>
</evidence>
<dbReference type="Proteomes" id="UP000824243">
    <property type="component" value="Unassembled WGS sequence"/>
</dbReference>
<organism evidence="1 2">
    <name type="scientific">Candidatus Mediterraneibacter caccavium</name>
    <dbReference type="NCBI Taxonomy" id="2838661"/>
    <lineage>
        <taxon>Bacteria</taxon>
        <taxon>Bacillati</taxon>
        <taxon>Bacillota</taxon>
        <taxon>Clostridia</taxon>
        <taxon>Lachnospirales</taxon>
        <taxon>Lachnospiraceae</taxon>
        <taxon>Mediterraneibacter</taxon>
    </lineage>
</organism>
<gene>
    <name evidence="1" type="ORF">H9981_05775</name>
</gene>
<protein>
    <submittedName>
        <fullName evidence="1">Uncharacterized protein</fullName>
    </submittedName>
</protein>
<dbReference type="EMBL" id="DXFA01000102">
    <property type="protein sequence ID" value="HIX48503.1"/>
    <property type="molecule type" value="Genomic_DNA"/>
</dbReference>
<accession>A0A9D2ASP9</accession>